<dbReference type="OMA" id="ERSKMTW"/>
<dbReference type="Proteomes" id="UP000694388">
    <property type="component" value="Unplaced"/>
</dbReference>
<dbReference type="PANTHER" id="PTHR31206">
    <property type="entry name" value="LP10445P"/>
    <property type="match status" value="1"/>
</dbReference>
<dbReference type="Ensembl" id="ENSEBUT00000008026.1">
    <property type="protein sequence ID" value="ENSEBUP00000007541.1"/>
    <property type="gene ID" value="ENSEBUG00000004925.1"/>
</dbReference>
<feature type="region of interest" description="Disordered" evidence="1">
    <location>
        <begin position="46"/>
        <end position="65"/>
    </location>
</feature>
<feature type="compositionally biased region" description="Basic and acidic residues" evidence="1">
    <location>
        <begin position="133"/>
        <end position="150"/>
    </location>
</feature>
<feature type="region of interest" description="Disordered" evidence="1">
    <location>
        <begin position="125"/>
        <end position="188"/>
    </location>
</feature>
<organism evidence="2 3">
    <name type="scientific">Eptatretus burgeri</name>
    <name type="common">Inshore hagfish</name>
    <dbReference type="NCBI Taxonomy" id="7764"/>
    <lineage>
        <taxon>Eukaryota</taxon>
        <taxon>Metazoa</taxon>
        <taxon>Chordata</taxon>
        <taxon>Craniata</taxon>
        <taxon>Vertebrata</taxon>
        <taxon>Cyclostomata</taxon>
        <taxon>Myxini</taxon>
        <taxon>Myxiniformes</taxon>
        <taxon>Myxinidae</taxon>
        <taxon>Eptatretinae</taxon>
        <taxon>Eptatretus</taxon>
    </lineage>
</organism>
<dbReference type="GeneTree" id="ENSGT00390000016736"/>
<sequence length="188" mass="21577">MASSAVGLSVQNPNQETVMDVEKLEMGEVPRKHRVPRRVIHFVSGETMDEYSTDDDEEEEEESKDLLPKIDLSKLTWGPYLWFHMMRTTTGTLAVCDFLGEKLANFFGVTSAKYQYAIDEYYRSKEEEEADELENKMSREAERRHAERQQVDTTTEQPVATGLSYQAEPSHINMIPPRKEEPDALAVV</sequence>
<dbReference type="InterPro" id="IPR028260">
    <property type="entry name" value="FAM177"/>
</dbReference>
<feature type="compositionally biased region" description="Acidic residues" evidence="1">
    <location>
        <begin position="47"/>
        <end position="63"/>
    </location>
</feature>
<evidence type="ECO:0000313" key="2">
    <source>
        <dbReference type="Ensembl" id="ENSEBUP00000007541.1"/>
    </source>
</evidence>
<accession>A0A8C4NPH6</accession>
<dbReference type="PANTHER" id="PTHR31206:SF5">
    <property type="entry name" value="PROTEIN FAM177A1"/>
    <property type="match status" value="1"/>
</dbReference>
<dbReference type="AlphaFoldDB" id="A0A8C4NPH6"/>
<reference evidence="2" key="2">
    <citation type="submission" date="2025-09" db="UniProtKB">
        <authorList>
            <consortium name="Ensembl"/>
        </authorList>
    </citation>
    <scope>IDENTIFICATION</scope>
</reference>
<evidence type="ECO:0000256" key="1">
    <source>
        <dbReference type="SAM" id="MobiDB-lite"/>
    </source>
</evidence>
<protein>
    <submittedName>
        <fullName evidence="2">Zgc:153383</fullName>
    </submittedName>
</protein>
<evidence type="ECO:0000313" key="3">
    <source>
        <dbReference type="Proteomes" id="UP000694388"/>
    </source>
</evidence>
<proteinExistence type="predicted"/>
<name>A0A8C4NPH6_EPTBU</name>
<keyword evidence="3" id="KW-1185">Reference proteome</keyword>
<reference evidence="2" key="1">
    <citation type="submission" date="2025-08" db="UniProtKB">
        <authorList>
            <consortium name="Ensembl"/>
        </authorList>
    </citation>
    <scope>IDENTIFICATION</scope>
</reference>
<dbReference type="Pfam" id="PF14774">
    <property type="entry name" value="FAM177"/>
    <property type="match status" value="1"/>
</dbReference>